<reference evidence="2 3" key="1">
    <citation type="submission" date="2024-09" db="EMBL/GenBank/DDBJ databases">
        <authorList>
            <person name="Sun Q."/>
            <person name="Mori K."/>
        </authorList>
    </citation>
    <scope>NUCLEOTIDE SEQUENCE [LARGE SCALE GENOMIC DNA]</scope>
    <source>
        <strain evidence="2 3">CCM 7609</strain>
    </source>
</reference>
<comment type="caution">
    <text evidence="2">The sequence shown here is derived from an EMBL/GenBank/DDBJ whole genome shotgun (WGS) entry which is preliminary data.</text>
</comment>
<sequence length="73" mass="8327">MLFSRCFRLMTAFSSWASSDPRASTSASRGSSALMLKYFIRYLMGSALALRTTWREQLCTLDAVYCATLRSRR</sequence>
<evidence type="ECO:0008006" key="4">
    <source>
        <dbReference type="Google" id="ProtNLM"/>
    </source>
</evidence>
<name>A0ABV5G041_9MICC</name>
<evidence type="ECO:0000256" key="1">
    <source>
        <dbReference type="SAM" id="SignalP"/>
    </source>
</evidence>
<dbReference type="Proteomes" id="UP001589575">
    <property type="component" value="Unassembled WGS sequence"/>
</dbReference>
<dbReference type="EMBL" id="JBHMFI010000001">
    <property type="protein sequence ID" value="MFB9072287.1"/>
    <property type="molecule type" value="Genomic_DNA"/>
</dbReference>
<keyword evidence="1" id="KW-0732">Signal</keyword>
<accession>A0ABV5G041</accession>
<evidence type="ECO:0000313" key="2">
    <source>
        <dbReference type="EMBL" id="MFB9072287.1"/>
    </source>
</evidence>
<keyword evidence="3" id="KW-1185">Reference proteome</keyword>
<feature type="chain" id="PRO_5046633339" description="Secreted protein" evidence="1">
    <location>
        <begin position="18"/>
        <end position="73"/>
    </location>
</feature>
<evidence type="ECO:0000313" key="3">
    <source>
        <dbReference type="Proteomes" id="UP001589575"/>
    </source>
</evidence>
<organism evidence="2 3">
    <name type="scientific">Citricoccus parietis</name>
    <dbReference type="NCBI Taxonomy" id="592307"/>
    <lineage>
        <taxon>Bacteria</taxon>
        <taxon>Bacillati</taxon>
        <taxon>Actinomycetota</taxon>
        <taxon>Actinomycetes</taxon>
        <taxon>Micrococcales</taxon>
        <taxon>Micrococcaceae</taxon>
        <taxon>Citricoccus</taxon>
    </lineage>
</organism>
<protein>
    <recommendedName>
        <fullName evidence="4">Secreted protein</fullName>
    </recommendedName>
</protein>
<gene>
    <name evidence="2" type="ORF">ACFFX0_14190</name>
</gene>
<proteinExistence type="predicted"/>
<feature type="signal peptide" evidence="1">
    <location>
        <begin position="1"/>
        <end position="17"/>
    </location>
</feature>